<dbReference type="GeneID" id="34576493"/>
<evidence type="ECO:0000313" key="1">
    <source>
        <dbReference type="EMBL" id="OGE52980.1"/>
    </source>
</evidence>
<organism evidence="1 2">
    <name type="scientific">Penicillium arizonense</name>
    <dbReference type="NCBI Taxonomy" id="1835702"/>
    <lineage>
        <taxon>Eukaryota</taxon>
        <taxon>Fungi</taxon>
        <taxon>Dikarya</taxon>
        <taxon>Ascomycota</taxon>
        <taxon>Pezizomycotina</taxon>
        <taxon>Eurotiomycetes</taxon>
        <taxon>Eurotiomycetidae</taxon>
        <taxon>Eurotiales</taxon>
        <taxon>Aspergillaceae</taxon>
        <taxon>Penicillium</taxon>
    </lineage>
</organism>
<evidence type="ECO:0000313" key="2">
    <source>
        <dbReference type="Proteomes" id="UP000177622"/>
    </source>
</evidence>
<dbReference type="RefSeq" id="XP_022488419.1">
    <property type="nucleotide sequence ID" value="XM_022631759.1"/>
</dbReference>
<dbReference type="Proteomes" id="UP000177622">
    <property type="component" value="Unassembled WGS sequence"/>
</dbReference>
<name>A0A1F5LIY4_PENAI</name>
<dbReference type="AlphaFoldDB" id="A0A1F5LIY4"/>
<reference evidence="1 2" key="1">
    <citation type="journal article" date="2016" name="Sci. Rep.">
        <title>Penicillium arizonense, a new, genome sequenced fungal species, reveals a high chemical diversity in secreted metabolites.</title>
        <authorList>
            <person name="Grijseels S."/>
            <person name="Nielsen J.C."/>
            <person name="Randelovic M."/>
            <person name="Nielsen J."/>
            <person name="Nielsen K.F."/>
            <person name="Workman M."/>
            <person name="Frisvad J.C."/>
        </authorList>
    </citation>
    <scope>NUCLEOTIDE SEQUENCE [LARGE SCALE GENOMIC DNA]</scope>
    <source>
        <strain evidence="1 2">CBS 141311</strain>
    </source>
</reference>
<comment type="caution">
    <text evidence="1">The sequence shown here is derived from an EMBL/GenBank/DDBJ whole genome shotgun (WGS) entry which is preliminary data.</text>
</comment>
<dbReference type="EMBL" id="LXJU01000009">
    <property type="protein sequence ID" value="OGE52980.1"/>
    <property type="molecule type" value="Genomic_DNA"/>
</dbReference>
<keyword evidence="2" id="KW-1185">Reference proteome</keyword>
<proteinExistence type="predicted"/>
<protein>
    <submittedName>
        <fullName evidence="1">Uncharacterized protein</fullName>
    </submittedName>
</protein>
<sequence>MDGDGNADFMVIAEDGSIRMWKNRGIIGTKGSSLYFVDLDGNSSLGLGHFGGAALEFWSPHDPHGSLTWDRPSVPGAEDFHCLHVSIECGKLAWLDT</sequence>
<gene>
    <name evidence="1" type="ORF">PENARI_c009G01750</name>
</gene>
<accession>A0A1F5LIY4</accession>